<dbReference type="InterPro" id="IPR018006">
    <property type="entry name" value="Flag_FliJ_proteobac"/>
</dbReference>
<organism evidence="11 12">
    <name type="scientific">Rhodocyclus tenuis</name>
    <name type="common">Rhodospirillum tenue</name>
    <dbReference type="NCBI Taxonomy" id="1066"/>
    <lineage>
        <taxon>Bacteria</taxon>
        <taxon>Pseudomonadati</taxon>
        <taxon>Pseudomonadota</taxon>
        <taxon>Betaproteobacteria</taxon>
        <taxon>Rhodocyclales</taxon>
        <taxon>Rhodocyclaceae</taxon>
        <taxon>Rhodocyclus</taxon>
    </lineage>
</organism>
<evidence type="ECO:0000256" key="4">
    <source>
        <dbReference type="ARBA" id="ARBA00022448"/>
    </source>
</evidence>
<evidence type="ECO:0000256" key="10">
    <source>
        <dbReference type="ARBA" id="ARBA00023225"/>
    </source>
</evidence>
<dbReference type="OrthoDB" id="6465096at2"/>
<keyword evidence="11" id="KW-0969">Cilium</keyword>
<keyword evidence="12" id="KW-1185">Reference proteome</keyword>
<keyword evidence="4" id="KW-0813">Transport</keyword>
<keyword evidence="6" id="KW-0145">Chemotaxis</keyword>
<evidence type="ECO:0000256" key="7">
    <source>
        <dbReference type="ARBA" id="ARBA00022795"/>
    </source>
</evidence>
<evidence type="ECO:0000256" key="9">
    <source>
        <dbReference type="ARBA" id="ARBA00023136"/>
    </source>
</evidence>
<dbReference type="PANTHER" id="PTHR38786:SF1">
    <property type="entry name" value="FLAGELLAR FLIJ PROTEIN"/>
    <property type="match status" value="1"/>
</dbReference>
<keyword evidence="5" id="KW-1003">Cell membrane</keyword>
<dbReference type="AlphaFoldDB" id="A0A840GDP5"/>
<dbReference type="NCBIfam" id="TIGR02473">
    <property type="entry name" value="flagell_FliJ"/>
    <property type="match status" value="1"/>
</dbReference>
<evidence type="ECO:0000313" key="12">
    <source>
        <dbReference type="Proteomes" id="UP000587070"/>
    </source>
</evidence>
<dbReference type="PRINTS" id="PR01004">
    <property type="entry name" value="FLGFLIJ"/>
</dbReference>
<dbReference type="PIRSF" id="PIRSF019404">
    <property type="entry name" value="FliJ"/>
    <property type="match status" value="1"/>
</dbReference>
<accession>A0A840GDP5</accession>
<dbReference type="PANTHER" id="PTHR38786">
    <property type="entry name" value="FLAGELLAR FLIJ PROTEIN"/>
    <property type="match status" value="1"/>
</dbReference>
<keyword evidence="11" id="KW-0966">Cell projection</keyword>
<keyword evidence="11" id="KW-0282">Flagellum</keyword>
<dbReference type="InterPro" id="IPR053716">
    <property type="entry name" value="Flag_assembly_chemotaxis_eff"/>
</dbReference>
<keyword evidence="7" id="KW-1005">Bacterial flagellum biogenesis</keyword>
<keyword evidence="8" id="KW-0653">Protein transport</keyword>
<dbReference type="Pfam" id="PF02050">
    <property type="entry name" value="FliJ"/>
    <property type="match status" value="1"/>
</dbReference>
<comment type="similarity">
    <text evidence="2">Belongs to the FliJ family.</text>
</comment>
<gene>
    <name evidence="11" type="ORF">GGD90_001045</name>
</gene>
<sequence>MTRPFSLQPVLELMQTRADDATRRLAQLIAAENDARSKLELLQQYRSDYATRFQQAAGNGLSPAEWRNFQDFLGRIDEAIEQQGRAVGLQKTRTAAGQVQWQEQRVKLKALDTLSERHRAVEIVREARQEQKQLDEFAARSPGASKLESD</sequence>
<name>A0A840GDP5_RHOTE</name>
<keyword evidence="10" id="KW-1006">Bacterial flagellum protein export</keyword>
<dbReference type="Proteomes" id="UP000587070">
    <property type="component" value="Unassembled WGS sequence"/>
</dbReference>
<dbReference type="RefSeq" id="WP_153115203.1">
    <property type="nucleotide sequence ID" value="NZ_JACIGE010000003.1"/>
</dbReference>
<dbReference type="EMBL" id="JACIGE010000003">
    <property type="protein sequence ID" value="MBB4246682.1"/>
    <property type="molecule type" value="Genomic_DNA"/>
</dbReference>
<dbReference type="GO" id="GO:0005886">
    <property type="term" value="C:plasma membrane"/>
    <property type="evidence" value="ECO:0007669"/>
    <property type="project" value="UniProtKB-SubCell"/>
</dbReference>
<dbReference type="InterPro" id="IPR012823">
    <property type="entry name" value="Flagell_FliJ"/>
</dbReference>
<evidence type="ECO:0000256" key="1">
    <source>
        <dbReference type="ARBA" id="ARBA00004413"/>
    </source>
</evidence>
<dbReference type="GO" id="GO:0071973">
    <property type="term" value="P:bacterial-type flagellum-dependent cell motility"/>
    <property type="evidence" value="ECO:0007669"/>
    <property type="project" value="InterPro"/>
</dbReference>
<comment type="subcellular location">
    <subcellularLocation>
        <location evidence="1">Cell membrane</location>
        <topology evidence="1">Peripheral membrane protein</topology>
        <orientation evidence="1">Cytoplasmic side</orientation>
    </subcellularLocation>
</comment>
<dbReference type="GO" id="GO:0006935">
    <property type="term" value="P:chemotaxis"/>
    <property type="evidence" value="ECO:0007669"/>
    <property type="project" value="UniProtKB-KW"/>
</dbReference>
<comment type="caution">
    <text evidence="11">The sequence shown here is derived from an EMBL/GenBank/DDBJ whole genome shotgun (WGS) entry which is preliminary data.</text>
</comment>
<evidence type="ECO:0000256" key="8">
    <source>
        <dbReference type="ARBA" id="ARBA00022927"/>
    </source>
</evidence>
<dbReference type="InterPro" id="IPR052570">
    <property type="entry name" value="FliJ"/>
</dbReference>
<dbReference type="GO" id="GO:0003774">
    <property type="term" value="F:cytoskeletal motor activity"/>
    <property type="evidence" value="ECO:0007669"/>
    <property type="project" value="InterPro"/>
</dbReference>
<protein>
    <recommendedName>
        <fullName evidence="3">Flagellar FliJ protein</fullName>
    </recommendedName>
</protein>
<dbReference type="GO" id="GO:0044781">
    <property type="term" value="P:bacterial-type flagellum organization"/>
    <property type="evidence" value="ECO:0007669"/>
    <property type="project" value="UniProtKB-KW"/>
</dbReference>
<reference evidence="11 12" key="1">
    <citation type="submission" date="2020-08" db="EMBL/GenBank/DDBJ databases">
        <title>Genome sequencing of Purple Non-Sulfur Bacteria from various extreme environments.</title>
        <authorList>
            <person name="Mayer M."/>
        </authorList>
    </citation>
    <scope>NUCLEOTIDE SEQUENCE [LARGE SCALE GENOMIC DNA]</scope>
    <source>
        <strain evidence="11 12">2761</strain>
    </source>
</reference>
<evidence type="ECO:0000256" key="5">
    <source>
        <dbReference type="ARBA" id="ARBA00022475"/>
    </source>
</evidence>
<proteinExistence type="inferred from homology"/>
<keyword evidence="9" id="KW-0472">Membrane</keyword>
<dbReference type="GO" id="GO:0015031">
    <property type="term" value="P:protein transport"/>
    <property type="evidence" value="ECO:0007669"/>
    <property type="project" value="UniProtKB-KW"/>
</dbReference>
<evidence type="ECO:0000256" key="2">
    <source>
        <dbReference type="ARBA" id="ARBA00010004"/>
    </source>
</evidence>
<dbReference type="GO" id="GO:0009288">
    <property type="term" value="C:bacterial-type flagellum"/>
    <property type="evidence" value="ECO:0007669"/>
    <property type="project" value="InterPro"/>
</dbReference>
<evidence type="ECO:0000313" key="11">
    <source>
        <dbReference type="EMBL" id="MBB4246682.1"/>
    </source>
</evidence>
<dbReference type="Gene3D" id="1.10.287.1700">
    <property type="match status" value="1"/>
</dbReference>
<evidence type="ECO:0000256" key="6">
    <source>
        <dbReference type="ARBA" id="ARBA00022500"/>
    </source>
</evidence>
<evidence type="ECO:0000256" key="3">
    <source>
        <dbReference type="ARBA" id="ARBA00020392"/>
    </source>
</evidence>